<dbReference type="InterPro" id="IPR017871">
    <property type="entry name" value="ABC_transporter-like_CS"/>
</dbReference>
<evidence type="ECO:0000256" key="1">
    <source>
        <dbReference type="ARBA" id="ARBA00022741"/>
    </source>
</evidence>
<dbReference type="SMART" id="SM00382">
    <property type="entry name" value="AAA"/>
    <property type="match status" value="1"/>
</dbReference>
<evidence type="ECO:0000256" key="3">
    <source>
        <dbReference type="SAM" id="MobiDB-lite"/>
    </source>
</evidence>
<protein>
    <recommendedName>
        <fullName evidence="4">ABC transporter domain-containing protein</fullName>
    </recommendedName>
</protein>
<proteinExistence type="predicted"/>
<gene>
    <name evidence="5" type="ORF">GCM10009823_25240</name>
</gene>
<evidence type="ECO:0000313" key="6">
    <source>
        <dbReference type="Proteomes" id="UP001500984"/>
    </source>
</evidence>
<name>A0ABN2X1R6_9MICO</name>
<comment type="caution">
    <text evidence="5">The sequence shown here is derived from an EMBL/GenBank/DDBJ whole genome shotgun (WGS) entry which is preliminary data.</text>
</comment>
<sequence>MLHATTPAPLLSLRDAVILADADGRRLLDVPALDLRPGERVAVTGPSGSGKSLLLSTFTGRWPVGVSFTGTRTTTLTRIGFVPQRGLDALHPLLPLGRQLARVSGADPARVAEVLDAVGLGDPELRRRRPTELSGGQAQRAAVALAALTDAPLVLADEPTSALDHESRDLMLRLLLALLGESRTLVVTTHDPVVADVLGARRIGVEAGKVAERTRPEQCGPAQAPAPEASRTGAQAPEAEFPEAQAPGNEPAHLAGPTGGSERRAG</sequence>
<dbReference type="PROSITE" id="PS50893">
    <property type="entry name" value="ABC_TRANSPORTER_2"/>
    <property type="match status" value="1"/>
</dbReference>
<evidence type="ECO:0000259" key="4">
    <source>
        <dbReference type="PROSITE" id="PS50893"/>
    </source>
</evidence>
<dbReference type="PROSITE" id="PS00211">
    <property type="entry name" value="ABC_TRANSPORTER_1"/>
    <property type="match status" value="1"/>
</dbReference>
<feature type="compositionally biased region" description="Low complexity" evidence="3">
    <location>
        <begin position="234"/>
        <end position="247"/>
    </location>
</feature>
<reference evidence="5 6" key="1">
    <citation type="journal article" date="2019" name="Int. J. Syst. Evol. Microbiol.">
        <title>The Global Catalogue of Microorganisms (GCM) 10K type strain sequencing project: providing services to taxonomists for standard genome sequencing and annotation.</title>
        <authorList>
            <consortium name="The Broad Institute Genomics Platform"/>
            <consortium name="The Broad Institute Genome Sequencing Center for Infectious Disease"/>
            <person name="Wu L."/>
            <person name="Ma J."/>
        </authorList>
    </citation>
    <scope>NUCLEOTIDE SEQUENCE [LARGE SCALE GENOMIC DNA]</scope>
    <source>
        <strain evidence="5 6">JCM 15900</strain>
    </source>
</reference>
<dbReference type="Proteomes" id="UP001500984">
    <property type="component" value="Unassembled WGS sequence"/>
</dbReference>
<keyword evidence="6" id="KW-1185">Reference proteome</keyword>
<dbReference type="RefSeq" id="WP_344337629.1">
    <property type="nucleotide sequence ID" value="NZ_BAAAPZ010000012.1"/>
</dbReference>
<evidence type="ECO:0000313" key="5">
    <source>
        <dbReference type="EMBL" id="GAA2102032.1"/>
    </source>
</evidence>
<feature type="region of interest" description="Disordered" evidence="3">
    <location>
        <begin position="211"/>
        <end position="266"/>
    </location>
</feature>
<dbReference type="InterPro" id="IPR003439">
    <property type="entry name" value="ABC_transporter-like_ATP-bd"/>
</dbReference>
<dbReference type="Pfam" id="PF00005">
    <property type="entry name" value="ABC_tran"/>
    <property type="match status" value="1"/>
</dbReference>
<dbReference type="PANTHER" id="PTHR24220">
    <property type="entry name" value="IMPORT ATP-BINDING PROTEIN"/>
    <property type="match status" value="1"/>
</dbReference>
<organism evidence="5 6">
    <name type="scientific">Brevibacterium salitolerans</name>
    <dbReference type="NCBI Taxonomy" id="1403566"/>
    <lineage>
        <taxon>Bacteria</taxon>
        <taxon>Bacillati</taxon>
        <taxon>Actinomycetota</taxon>
        <taxon>Actinomycetes</taxon>
        <taxon>Micrococcales</taxon>
        <taxon>Brevibacteriaceae</taxon>
        <taxon>Brevibacterium</taxon>
    </lineage>
</organism>
<keyword evidence="2" id="KW-0067">ATP-binding</keyword>
<dbReference type="Gene3D" id="3.40.50.300">
    <property type="entry name" value="P-loop containing nucleotide triphosphate hydrolases"/>
    <property type="match status" value="1"/>
</dbReference>
<feature type="domain" description="ABC transporter" evidence="4">
    <location>
        <begin position="11"/>
        <end position="232"/>
    </location>
</feature>
<dbReference type="InterPro" id="IPR015854">
    <property type="entry name" value="ABC_transpr_LolD-like"/>
</dbReference>
<dbReference type="InterPro" id="IPR003593">
    <property type="entry name" value="AAA+_ATPase"/>
</dbReference>
<dbReference type="InterPro" id="IPR027417">
    <property type="entry name" value="P-loop_NTPase"/>
</dbReference>
<dbReference type="EMBL" id="BAAAPZ010000012">
    <property type="protein sequence ID" value="GAA2102032.1"/>
    <property type="molecule type" value="Genomic_DNA"/>
</dbReference>
<keyword evidence="1" id="KW-0547">Nucleotide-binding</keyword>
<evidence type="ECO:0000256" key="2">
    <source>
        <dbReference type="ARBA" id="ARBA00022840"/>
    </source>
</evidence>
<accession>A0ABN2X1R6</accession>
<dbReference type="SUPFAM" id="SSF52540">
    <property type="entry name" value="P-loop containing nucleoside triphosphate hydrolases"/>
    <property type="match status" value="1"/>
</dbReference>